<dbReference type="EMBL" id="VSSQ01101465">
    <property type="protein sequence ID" value="MPN43207.1"/>
    <property type="molecule type" value="Genomic_DNA"/>
</dbReference>
<name>A0A645HW44_9ZZZZ</name>
<dbReference type="AlphaFoldDB" id="A0A645HW44"/>
<sequence>MQYHIGVLHFLERRAERVHQIMRELIDKTYGVGKEHLHAAFKFHTSHNRVQRCKQLIFRQHITARNGIEKRRLARVRIAYERHHRHIVFLSLLAAQRALL</sequence>
<reference evidence="1" key="1">
    <citation type="submission" date="2019-08" db="EMBL/GenBank/DDBJ databases">
        <authorList>
            <person name="Kucharzyk K."/>
            <person name="Murdoch R.W."/>
            <person name="Higgins S."/>
            <person name="Loffler F."/>
        </authorList>
    </citation>
    <scope>NUCLEOTIDE SEQUENCE</scope>
</reference>
<gene>
    <name evidence="1" type="ORF">SDC9_190766</name>
</gene>
<proteinExistence type="predicted"/>
<accession>A0A645HW44</accession>
<evidence type="ECO:0000313" key="1">
    <source>
        <dbReference type="EMBL" id="MPN43207.1"/>
    </source>
</evidence>
<comment type="caution">
    <text evidence="1">The sequence shown here is derived from an EMBL/GenBank/DDBJ whole genome shotgun (WGS) entry which is preliminary data.</text>
</comment>
<protein>
    <submittedName>
        <fullName evidence="1">Uncharacterized protein</fullName>
    </submittedName>
</protein>
<organism evidence="1">
    <name type="scientific">bioreactor metagenome</name>
    <dbReference type="NCBI Taxonomy" id="1076179"/>
    <lineage>
        <taxon>unclassified sequences</taxon>
        <taxon>metagenomes</taxon>
        <taxon>ecological metagenomes</taxon>
    </lineage>
</organism>